<protein>
    <submittedName>
        <fullName evidence="1">Uncharacterized protein</fullName>
    </submittedName>
</protein>
<proteinExistence type="predicted"/>
<gene>
    <name evidence="1" type="ORF">CCAN11_40004</name>
</gene>
<evidence type="ECO:0000313" key="1">
    <source>
        <dbReference type="EMBL" id="CEN52986.1"/>
    </source>
</evidence>
<dbReference type="Proteomes" id="UP000039370">
    <property type="component" value="Unassembled WGS sequence"/>
</dbReference>
<evidence type="ECO:0000313" key="2">
    <source>
        <dbReference type="Proteomes" id="UP000039370"/>
    </source>
</evidence>
<sequence length="282" mass="31719">MKNRMLFWVALFWVICVWGQVKTPDVSPKSVVNQTIGLTEVEVVYSRPSIKGRMIFGDLVPFDKIWRTGANAATTIEFSTDVTFGGIPVKEGKYALYSVPGKKQWKVLLYADHQIWGDPGNNYDPQKVVAEVTVTPQTISPKVETFRIGFDELKPNEGFLSIAWEQTLVQVLVGVNSHQVVLESIKKTMAGPTASDYHRAAAYYFEQNMDLDKAIEWVNKAAELNPKAYWVLKLKSEIQAAKNNFTDALKTANQALEAAQKAGNQGYVKMIEQNIALWKKKQ</sequence>
<dbReference type="EMBL" id="CDOK01000184">
    <property type="protein sequence ID" value="CEN52986.1"/>
    <property type="molecule type" value="Genomic_DNA"/>
</dbReference>
<dbReference type="InterPro" id="IPR011990">
    <property type="entry name" value="TPR-like_helical_dom_sf"/>
</dbReference>
<name>A0A0B7IM59_9FLAO</name>
<accession>A0A0B7IM59</accession>
<dbReference type="SUPFAM" id="SSF48452">
    <property type="entry name" value="TPR-like"/>
    <property type="match status" value="1"/>
</dbReference>
<dbReference type="InterPro" id="IPR021314">
    <property type="entry name" value="DUF2911"/>
</dbReference>
<reference evidence="2" key="1">
    <citation type="submission" date="2015-01" db="EMBL/GenBank/DDBJ databases">
        <authorList>
            <person name="MANFREDI Pablo"/>
        </authorList>
    </citation>
    <scope>NUCLEOTIDE SEQUENCE [LARGE SCALE GENOMIC DNA]</scope>
    <source>
        <strain evidence="2">Cc11</strain>
    </source>
</reference>
<organism evidence="1 2">
    <name type="scientific">Capnocytophaga canimorsus</name>
    <dbReference type="NCBI Taxonomy" id="28188"/>
    <lineage>
        <taxon>Bacteria</taxon>
        <taxon>Pseudomonadati</taxon>
        <taxon>Bacteroidota</taxon>
        <taxon>Flavobacteriia</taxon>
        <taxon>Flavobacteriales</taxon>
        <taxon>Flavobacteriaceae</taxon>
        <taxon>Capnocytophaga</taxon>
    </lineage>
</organism>
<dbReference type="Pfam" id="PF11138">
    <property type="entry name" value="DUF2911"/>
    <property type="match status" value="1"/>
</dbReference>
<dbReference type="AlphaFoldDB" id="A0A0B7IM59"/>
<dbReference type="Gene3D" id="1.25.40.10">
    <property type="entry name" value="Tetratricopeptide repeat domain"/>
    <property type="match status" value="1"/>
</dbReference>